<dbReference type="Proteomes" id="UP000264294">
    <property type="component" value="Unassembled WGS sequence"/>
</dbReference>
<proteinExistence type="predicted"/>
<evidence type="ECO:0000256" key="1">
    <source>
        <dbReference type="SAM" id="Coils"/>
    </source>
</evidence>
<reference evidence="3 5" key="2">
    <citation type="submission" date="2018-08" db="EMBL/GenBank/DDBJ databases">
        <title>Bacillus clarus sp. nov. strain PS00077A.</title>
        <authorList>
            <person name="Mendez Acevedo M."/>
            <person name="Carroll L."/>
            <person name="Mukherjee M."/>
            <person name="Wiedmann M."/>
            <person name="Kovac J."/>
        </authorList>
    </citation>
    <scope>NUCLEOTIDE SEQUENCE [LARGE SCALE GENOMIC DNA]</scope>
    <source>
        <strain evidence="3 5">PS00077A</strain>
    </source>
</reference>
<name>A0A090YU99_9BACI</name>
<dbReference type="AlphaFoldDB" id="A0A090YU99"/>
<keyword evidence="1" id="KW-0175">Coiled coil</keyword>
<dbReference type="SUPFAM" id="SSF140453">
    <property type="entry name" value="EsxAB dimer-like"/>
    <property type="match status" value="1"/>
</dbReference>
<keyword evidence="5" id="KW-1185">Reference proteome</keyword>
<sequence>MDLHLIMSKVHSTFSDNGGRDQILSVVKQLENTAASLTTDIRNLESSIDTHMNGKTRDAFMDRIRQLERKRQKIEEKINALKGTVN</sequence>
<dbReference type="InterPro" id="IPR036689">
    <property type="entry name" value="ESAT-6-like_sf"/>
</dbReference>
<feature type="coiled-coil region" evidence="1">
    <location>
        <begin position="27"/>
        <end position="84"/>
    </location>
</feature>
<evidence type="ECO:0000313" key="4">
    <source>
        <dbReference type="Proteomes" id="UP000029389"/>
    </source>
</evidence>
<evidence type="ECO:0000313" key="5">
    <source>
        <dbReference type="Proteomes" id="UP000264294"/>
    </source>
</evidence>
<organism evidence="2 4">
    <name type="scientific">Bacillus clarus</name>
    <dbReference type="NCBI Taxonomy" id="2338372"/>
    <lineage>
        <taxon>Bacteria</taxon>
        <taxon>Bacillati</taxon>
        <taxon>Bacillota</taxon>
        <taxon>Bacilli</taxon>
        <taxon>Bacillales</taxon>
        <taxon>Bacillaceae</taxon>
        <taxon>Bacillus</taxon>
        <taxon>Bacillus cereus group</taxon>
    </lineage>
</organism>
<dbReference type="EMBL" id="QVOD01000046">
    <property type="protein sequence ID" value="RFT63504.1"/>
    <property type="molecule type" value="Genomic_DNA"/>
</dbReference>
<dbReference type="RefSeq" id="WP_000363076.1">
    <property type="nucleotide sequence ID" value="NZ_JMQC01000009.1"/>
</dbReference>
<evidence type="ECO:0000313" key="3">
    <source>
        <dbReference type="EMBL" id="RFT63504.1"/>
    </source>
</evidence>
<accession>A0A090YU99</accession>
<comment type="caution">
    <text evidence="2">The sequence shown here is derived from an EMBL/GenBank/DDBJ whole genome shotgun (WGS) entry which is preliminary data.</text>
</comment>
<dbReference type="PATRIC" id="fig|1405.16.peg.3039"/>
<evidence type="ECO:0000313" key="2">
    <source>
        <dbReference type="EMBL" id="KFM95630.1"/>
    </source>
</evidence>
<protein>
    <submittedName>
        <fullName evidence="2">Uncharacterized protein</fullName>
    </submittedName>
</protein>
<dbReference type="Proteomes" id="UP000029389">
    <property type="component" value="Unassembled WGS sequence"/>
</dbReference>
<dbReference type="Gene3D" id="1.10.287.1490">
    <property type="match status" value="1"/>
</dbReference>
<dbReference type="EMBL" id="JMQC01000009">
    <property type="protein sequence ID" value="KFM95630.1"/>
    <property type="molecule type" value="Genomic_DNA"/>
</dbReference>
<gene>
    <name evidence="3" type="ORF">D0U04_24850</name>
    <name evidence="2" type="ORF">DJ93_5480</name>
</gene>
<reference evidence="2 4" key="1">
    <citation type="submission" date="2014-04" db="EMBL/GenBank/DDBJ databases">
        <authorList>
            <person name="Bishop-Lilly K.A."/>
            <person name="Broomall S.M."/>
            <person name="Chain P.S."/>
            <person name="Chertkov O."/>
            <person name="Coyne S.R."/>
            <person name="Daligault H.E."/>
            <person name="Davenport K.W."/>
            <person name="Erkkila T."/>
            <person name="Frey K.G."/>
            <person name="Gibbons H.S."/>
            <person name="Gu W."/>
            <person name="Jaissle J."/>
            <person name="Johnson S.L."/>
            <person name="Koroleva G.I."/>
            <person name="Ladner J.T."/>
            <person name="Lo C.-C."/>
            <person name="Minogue T.D."/>
            <person name="Munk C."/>
            <person name="Palacios G.F."/>
            <person name="Redden C.L."/>
            <person name="Rosenzweig C.N."/>
            <person name="Scholz M.B."/>
            <person name="Teshima H."/>
            <person name="Xu Y."/>
        </authorList>
    </citation>
    <scope>NUCLEOTIDE SEQUENCE [LARGE SCALE GENOMIC DNA]</scope>
    <source>
        <strain evidence="2 4">BHP</strain>
    </source>
</reference>